<accession>A0A0W8DJ81</accession>
<name>A0A0W8DJ81_PHYNI</name>
<dbReference type="AlphaFoldDB" id="A0A0W8DJ81"/>
<evidence type="ECO:0000313" key="2">
    <source>
        <dbReference type="Proteomes" id="UP000054636"/>
    </source>
</evidence>
<organism evidence="1 2">
    <name type="scientific">Phytophthora nicotianae</name>
    <name type="common">Potato buckeye rot agent</name>
    <name type="synonym">Phytophthora parasitica</name>
    <dbReference type="NCBI Taxonomy" id="4792"/>
    <lineage>
        <taxon>Eukaryota</taxon>
        <taxon>Sar</taxon>
        <taxon>Stramenopiles</taxon>
        <taxon>Oomycota</taxon>
        <taxon>Peronosporomycetes</taxon>
        <taxon>Peronosporales</taxon>
        <taxon>Peronosporaceae</taxon>
        <taxon>Phytophthora</taxon>
    </lineage>
</organism>
<evidence type="ECO:0008006" key="3">
    <source>
        <dbReference type="Google" id="ProtNLM"/>
    </source>
</evidence>
<reference evidence="1 2" key="1">
    <citation type="submission" date="2015-11" db="EMBL/GenBank/DDBJ databases">
        <title>Genomes and virulence difference between two physiological races of Phytophthora nicotianae.</title>
        <authorList>
            <person name="Liu H."/>
            <person name="Ma X."/>
            <person name="Yu H."/>
            <person name="Fang D."/>
            <person name="Li Y."/>
            <person name="Wang X."/>
            <person name="Wang W."/>
            <person name="Dong Y."/>
            <person name="Xiao B."/>
        </authorList>
    </citation>
    <scope>NUCLEOTIDE SEQUENCE [LARGE SCALE GENOMIC DNA]</scope>
    <source>
        <strain evidence="2">race 1</strain>
    </source>
</reference>
<evidence type="ECO:0000313" key="1">
    <source>
        <dbReference type="EMBL" id="KUF96414.1"/>
    </source>
</evidence>
<sequence length="154" mass="17598">MVMVLEYGNAVLRLCDKRFKRFQESDLVWVAYLVPRVAKYMNHLSEDAKPQAQTQLINAAVALARKENLLLQRSAFLSPQQRSAESEGLISDFLYGPPKRTESQVSLSQACKVDFTRYLADVSAPNAIDRATDPFKLWRLNHTNYVHLSKLARK</sequence>
<dbReference type="EMBL" id="LNFP01000164">
    <property type="protein sequence ID" value="KUF96414.1"/>
    <property type="molecule type" value="Genomic_DNA"/>
</dbReference>
<dbReference type="Proteomes" id="UP000054636">
    <property type="component" value="Unassembled WGS sequence"/>
</dbReference>
<gene>
    <name evidence="1" type="ORF">AM588_10011426</name>
</gene>
<proteinExistence type="predicted"/>
<protein>
    <recommendedName>
        <fullName evidence="3">HAT C-terminal dimerisation domain-containing protein</fullName>
    </recommendedName>
</protein>
<comment type="caution">
    <text evidence="1">The sequence shown here is derived from an EMBL/GenBank/DDBJ whole genome shotgun (WGS) entry which is preliminary data.</text>
</comment>